<dbReference type="Proteomes" id="UP001064048">
    <property type="component" value="Chromosome 13"/>
</dbReference>
<evidence type="ECO:0000313" key="1">
    <source>
        <dbReference type="EMBL" id="KAI8420820.1"/>
    </source>
</evidence>
<sequence>MYIYGDQNFNMPNHLNFGKYMLDHLRAVKSDNVCLENGLTYDKLTYKEANQYAVNLAVALLKLGVRRGDVVAFGSDDFLNYIPTALAVVFTGAAYTTFEDNIGKAVLKHKLNLVKPKYFICSLPFWESYNDLLKSYDCIETFIAIDDIPNIKLSLKTLVASEDVDVDTFEPVTVEGKTDTALILYSSDFQKLKSVIQGYGLCECGEPMSELWGEYKPGSVGLASPGIIAKVVDIKTRAILGPNQPGEICIKGPSIMKGYIDIERTNYLDEEGFYLSGDLGYYDEEKYFYLIDRLTDVINYRGVKISPVQVENILLEHPAVLDVGVIGRPVPVVEEVPMAFVVKKPGADVSEDELKKFVSDQVTAYMELQGGIMFIAKIPRNSRGKTLRRKLKEILNENLHLMSPTTWRRSVEREAGSIGLGWEEPEEAAQDRAKWKNLLRALCPQ</sequence>
<gene>
    <name evidence="1" type="ORF">MSG28_008021</name>
</gene>
<accession>A0ACC0J9M8</accession>
<name>A0ACC0J9M8_CHOFU</name>
<reference evidence="1 2" key="1">
    <citation type="journal article" date="2022" name="Genome Biol. Evol.">
        <title>The Spruce Budworm Genome: Reconstructing the Evolutionary History of Antifreeze Proteins.</title>
        <authorList>
            <person name="Beliveau C."/>
            <person name="Gagne P."/>
            <person name="Picq S."/>
            <person name="Vernygora O."/>
            <person name="Keeling C.I."/>
            <person name="Pinkney K."/>
            <person name="Doucet D."/>
            <person name="Wen F."/>
            <person name="Johnston J.S."/>
            <person name="Maaroufi H."/>
            <person name="Boyle B."/>
            <person name="Laroche J."/>
            <person name="Dewar K."/>
            <person name="Juretic N."/>
            <person name="Blackburn G."/>
            <person name="Nisole A."/>
            <person name="Brunet B."/>
            <person name="Brandao M."/>
            <person name="Lumley L."/>
            <person name="Duan J."/>
            <person name="Quan G."/>
            <person name="Lucarotti C.J."/>
            <person name="Roe A.D."/>
            <person name="Sperling F.A.H."/>
            <person name="Levesque R.C."/>
            <person name="Cusson M."/>
        </authorList>
    </citation>
    <scope>NUCLEOTIDE SEQUENCE [LARGE SCALE GENOMIC DNA]</scope>
    <source>
        <strain evidence="1">Glfc:IPQL:Cfum</strain>
    </source>
</reference>
<evidence type="ECO:0000313" key="2">
    <source>
        <dbReference type="Proteomes" id="UP001064048"/>
    </source>
</evidence>
<organism evidence="1 2">
    <name type="scientific">Choristoneura fumiferana</name>
    <name type="common">Spruce budworm moth</name>
    <name type="synonym">Archips fumiferana</name>
    <dbReference type="NCBI Taxonomy" id="7141"/>
    <lineage>
        <taxon>Eukaryota</taxon>
        <taxon>Metazoa</taxon>
        <taxon>Ecdysozoa</taxon>
        <taxon>Arthropoda</taxon>
        <taxon>Hexapoda</taxon>
        <taxon>Insecta</taxon>
        <taxon>Pterygota</taxon>
        <taxon>Neoptera</taxon>
        <taxon>Endopterygota</taxon>
        <taxon>Lepidoptera</taxon>
        <taxon>Glossata</taxon>
        <taxon>Ditrysia</taxon>
        <taxon>Tortricoidea</taxon>
        <taxon>Tortricidae</taxon>
        <taxon>Tortricinae</taxon>
        <taxon>Choristoneura</taxon>
    </lineage>
</organism>
<dbReference type="EMBL" id="CM046113">
    <property type="protein sequence ID" value="KAI8420820.1"/>
    <property type="molecule type" value="Genomic_DNA"/>
</dbReference>
<protein>
    <submittedName>
        <fullName evidence="1">Uncharacterized protein</fullName>
    </submittedName>
</protein>
<proteinExistence type="predicted"/>
<keyword evidence="2" id="KW-1185">Reference proteome</keyword>
<comment type="caution">
    <text evidence="1">The sequence shown here is derived from an EMBL/GenBank/DDBJ whole genome shotgun (WGS) entry which is preliminary data.</text>
</comment>